<protein>
    <submittedName>
        <fullName evidence="1">Uncharacterized protein</fullName>
    </submittedName>
</protein>
<dbReference type="AlphaFoldDB" id="A0A7W6FGU2"/>
<sequence>MSFAFPLHAVFWHLPKMGFYRSETPTRKPYATLNIERLCHVFTGPAACFFGHFRNFMCREVFAALVRRRKFGKKLTNNFIILCELLRGAVQAFPHIKMSPPALAAKAGF</sequence>
<dbReference type="Proteomes" id="UP000545490">
    <property type="component" value="Unassembled WGS sequence"/>
</dbReference>
<reference evidence="1 2" key="1">
    <citation type="submission" date="2020-08" db="EMBL/GenBank/DDBJ databases">
        <title>Genomic Encyclopedia of Type Strains, Phase IV (KMG-IV): sequencing the most valuable type-strain genomes for metagenomic binning, comparative biology and taxonomic classification.</title>
        <authorList>
            <person name="Goeker M."/>
        </authorList>
    </citation>
    <scope>NUCLEOTIDE SEQUENCE [LARGE SCALE GENOMIC DNA]</scope>
    <source>
        <strain evidence="1 2">DSM 19331</strain>
    </source>
</reference>
<dbReference type="EMBL" id="JACIDG010000001">
    <property type="protein sequence ID" value="MBB3912801.1"/>
    <property type="molecule type" value="Genomic_DNA"/>
</dbReference>
<comment type="caution">
    <text evidence="1">The sequence shown here is derived from an EMBL/GenBank/DDBJ whole genome shotgun (WGS) entry which is preliminary data.</text>
</comment>
<accession>A0A7W6FGU2</accession>
<proteinExistence type="predicted"/>
<name>A0A7W6FGU2_9HYPH</name>
<evidence type="ECO:0000313" key="2">
    <source>
        <dbReference type="Proteomes" id="UP000545490"/>
    </source>
</evidence>
<organism evidence="1 2">
    <name type="scientific">Rhizobium fabae</name>
    <dbReference type="NCBI Taxonomy" id="573179"/>
    <lineage>
        <taxon>Bacteria</taxon>
        <taxon>Pseudomonadati</taxon>
        <taxon>Pseudomonadota</taxon>
        <taxon>Alphaproteobacteria</taxon>
        <taxon>Hyphomicrobiales</taxon>
        <taxon>Rhizobiaceae</taxon>
        <taxon>Rhizobium/Agrobacterium group</taxon>
        <taxon>Rhizobium</taxon>
    </lineage>
</organism>
<gene>
    <name evidence="1" type="ORF">GGQ65_000056</name>
</gene>
<evidence type="ECO:0000313" key="1">
    <source>
        <dbReference type="EMBL" id="MBB3912801.1"/>
    </source>
</evidence>
<dbReference type="RefSeq" id="WP_126822692.1">
    <property type="nucleotide sequence ID" value="NZ_JACIDG010000001.1"/>
</dbReference>